<keyword evidence="2" id="KW-0732">Signal</keyword>
<keyword evidence="1" id="KW-0812">Transmembrane</keyword>
<dbReference type="InParanoid" id="A0A5N4AXZ2"/>
<keyword evidence="1" id="KW-1133">Transmembrane helix</keyword>
<keyword evidence="4" id="KW-1185">Reference proteome</keyword>
<evidence type="ECO:0000313" key="4">
    <source>
        <dbReference type="Proteomes" id="UP000327044"/>
    </source>
</evidence>
<dbReference type="EMBL" id="VVIM01000002">
    <property type="protein sequence ID" value="KAB0802040.1"/>
    <property type="molecule type" value="Genomic_DNA"/>
</dbReference>
<organism evidence="3 4">
    <name type="scientific">Photinus pyralis</name>
    <name type="common">Common eastern firefly</name>
    <name type="synonym">Lampyris pyralis</name>
    <dbReference type="NCBI Taxonomy" id="7054"/>
    <lineage>
        <taxon>Eukaryota</taxon>
        <taxon>Metazoa</taxon>
        <taxon>Ecdysozoa</taxon>
        <taxon>Arthropoda</taxon>
        <taxon>Hexapoda</taxon>
        <taxon>Insecta</taxon>
        <taxon>Pterygota</taxon>
        <taxon>Neoptera</taxon>
        <taxon>Endopterygota</taxon>
        <taxon>Coleoptera</taxon>
        <taxon>Polyphaga</taxon>
        <taxon>Elateriformia</taxon>
        <taxon>Elateroidea</taxon>
        <taxon>Lampyridae</taxon>
        <taxon>Lampyrinae</taxon>
        <taxon>Photinus</taxon>
    </lineage>
</organism>
<accession>A0A5N4AXZ2</accession>
<evidence type="ECO:0000313" key="3">
    <source>
        <dbReference type="EMBL" id="KAB0802040.1"/>
    </source>
</evidence>
<name>A0A5N4AXZ2_PHOPY</name>
<protein>
    <submittedName>
        <fullName evidence="3">Uncharacterized protein</fullName>
    </submittedName>
</protein>
<gene>
    <name evidence="3" type="ORF">PPYR_04226</name>
</gene>
<evidence type="ECO:0000256" key="2">
    <source>
        <dbReference type="SAM" id="SignalP"/>
    </source>
</evidence>
<dbReference type="AlphaFoldDB" id="A0A5N4AXZ2"/>
<sequence length="257" mass="29522">MELQLLLIICTVTFIQPQDVGFYLPNPEKCLAIAIEKIFKPDATLYFIFGKSGGEIVPKDLVNPYITIDISKRVQRSVNYARNVIIQTEGFQTLNDTLRRLKRSVIWHKEDSSKGTFLITIRTNDFSEVFQICWKHNITKVLVLTRSYASPRLYTSDPYSNENNCAKHVKKYTIQNCNKATNVKLRVNLRNMEKCNAKPTVKGTSAFKSEITETTYFGGFLEKASTFIGDRMHYIILVGFSASTLICFYTMNSLMRY</sequence>
<proteinExistence type="predicted"/>
<comment type="caution">
    <text evidence="3">The sequence shown here is derived from an EMBL/GenBank/DDBJ whole genome shotgun (WGS) entry which is preliminary data.</text>
</comment>
<feature type="chain" id="PRO_5024328163" evidence="2">
    <location>
        <begin position="18"/>
        <end position="257"/>
    </location>
</feature>
<keyword evidence="1" id="KW-0472">Membrane</keyword>
<reference evidence="3 4" key="1">
    <citation type="journal article" date="2018" name="Elife">
        <title>Firefly genomes illuminate parallel origins of bioluminescence in beetles.</title>
        <authorList>
            <person name="Fallon T.R."/>
            <person name="Lower S.E."/>
            <person name="Chang C.H."/>
            <person name="Bessho-Uehara M."/>
            <person name="Martin G.J."/>
            <person name="Bewick A.J."/>
            <person name="Behringer M."/>
            <person name="Debat H.J."/>
            <person name="Wong I."/>
            <person name="Day J.C."/>
            <person name="Suvorov A."/>
            <person name="Silva C.J."/>
            <person name="Stanger-Hall K.F."/>
            <person name="Hall D.W."/>
            <person name="Schmitz R.J."/>
            <person name="Nelson D.R."/>
            <person name="Lewis S.M."/>
            <person name="Shigenobu S."/>
            <person name="Bybee S.M."/>
            <person name="Larracuente A.M."/>
            <person name="Oba Y."/>
            <person name="Weng J.K."/>
        </authorList>
    </citation>
    <scope>NUCLEOTIDE SEQUENCE [LARGE SCALE GENOMIC DNA]</scope>
    <source>
        <strain evidence="3">1611_PpyrPB1</strain>
        <tissue evidence="3">Whole body</tissue>
    </source>
</reference>
<dbReference type="Proteomes" id="UP000327044">
    <property type="component" value="Unassembled WGS sequence"/>
</dbReference>
<evidence type="ECO:0000256" key="1">
    <source>
        <dbReference type="SAM" id="Phobius"/>
    </source>
</evidence>
<feature type="signal peptide" evidence="2">
    <location>
        <begin position="1"/>
        <end position="17"/>
    </location>
</feature>
<feature type="transmembrane region" description="Helical" evidence="1">
    <location>
        <begin position="232"/>
        <end position="251"/>
    </location>
</feature>